<evidence type="ECO:0000313" key="1">
    <source>
        <dbReference type="EMBL" id="PVD25913.1"/>
    </source>
</evidence>
<dbReference type="EMBL" id="PZQS01000008">
    <property type="protein sequence ID" value="PVD25913.1"/>
    <property type="molecule type" value="Genomic_DNA"/>
</dbReference>
<dbReference type="AlphaFoldDB" id="A0A2T7NXP2"/>
<sequence length="76" mass="7971">MPQRVVGGGSKTLTAIVPLSGSRRDKPDSPFLIPETIKMSAGVSCPDSNAPQTHTQVIDSVHACTTLAQSRPCPVE</sequence>
<comment type="caution">
    <text evidence="1">The sequence shown here is derived from an EMBL/GenBank/DDBJ whole genome shotgun (WGS) entry which is preliminary data.</text>
</comment>
<proteinExistence type="predicted"/>
<organism evidence="1 2">
    <name type="scientific">Pomacea canaliculata</name>
    <name type="common">Golden apple snail</name>
    <dbReference type="NCBI Taxonomy" id="400727"/>
    <lineage>
        <taxon>Eukaryota</taxon>
        <taxon>Metazoa</taxon>
        <taxon>Spiralia</taxon>
        <taxon>Lophotrochozoa</taxon>
        <taxon>Mollusca</taxon>
        <taxon>Gastropoda</taxon>
        <taxon>Caenogastropoda</taxon>
        <taxon>Architaenioglossa</taxon>
        <taxon>Ampullarioidea</taxon>
        <taxon>Ampullariidae</taxon>
        <taxon>Pomacea</taxon>
    </lineage>
</organism>
<protein>
    <submittedName>
        <fullName evidence="1">Uncharacterized protein</fullName>
    </submittedName>
</protein>
<evidence type="ECO:0000313" key="2">
    <source>
        <dbReference type="Proteomes" id="UP000245119"/>
    </source>
</evidence>
<name>A0A2T7NXP2_POMCA</name>
<dbReference type="Proteomes" id="UP000245119">
    <property type="component" value="Linkage Group LG8"/>
</dbReference>
<accession>A0A2T7NXP2</accession>
<keyword evidence="2" id="KW-1185">Reference proteome</keyword>
<reference evidence="1 2" key="1">
    <citation type="submission" date="2018-04" db="EMBL/GenBank/DDBJ databases">
        <title>The genome of golden apple snail Pomacea canaliculata provides insight into stress tolerance and invasive adaptation.</title>
        <authorList>
            <person name="Liu C."/>
            <person name="Liu B."/>
            <person name="Ren Y."/>
            <person name="Zhang Y."/>
            <person name="Wang H."/>
            <person name="Li S."/>
            <person name="Jiang F."/>
            <person name="Yin L."/>
            <person name="Zhang G."/>
            <person name="Qian W."/>
            <person name="Fan W."/>
        </authorList>
    </citation>
    <scope>NUCLEOTIDE SEQUENCE [LARGE SCALE GENOMIC DNA]</scope>
    <source>
        <strain evidence="1">SZHN2017</strain>
        <tissue evidence="1">Muscle</tissue>
    </source>
</reference>
<gene>
    <name evidence="1" type="ORF">C0Q70_13577</name>
</gene>